<dbReference type="PANTHER" id="PTHR30126">
    <property type="entry name" value="HTH-TYPE TRANSCRIPTIONAL REGULATOR"/>
    <property type="match status" value="1"/>
</dbReference>
<feature type="domain" description="HTH lysR-type" evidence="5">
    <location>
        <begin position="2"/>
        <end position="59"/>
    </location>
</feature>
<keyword evidence="7" id="KW-1185">Reference proteome</keyword>
<dbReference type="OrthoDB" id="9785745at2"/>
<dbReference type="CDD" id="cd05466">
    <property type="entry name" value="PBP2_LTTR_substrate"/>
    <property type="match status" value="1"/>
</dbReference>
<dbReference type="InterPro" id="IPR005119">
    <property type="entry name" value="LysR_subst-bd"/>
</dbReference>
<proteinExistence type="inferred from homology"/>
<dbReference type="Pfam" id="PF03466">
    <property type="entry name" value="LysR_substrate"/>
    <property type="match status" value="1"/>
</dbReference>
<dbReference type="InterPro" id="IPR036390">
    <property type="entry name" value="WH_DNA-bd_sf"/>
</dbReference>
<dbReference type="SUPFAM" id="SSF53850">
    <property type="entry name" value="Periplasmic binding protein-like II"/>
    <property type="match status" value="1"/>
</dbReference>
<dbReference type="GO" id="GO:0000976">
    <property type="term" value="F:transcription cis-regulatory region binding"/>
    <property type="evidence" value="ECO:0007669"/>
    <property type="project" value="TreeGrafter"/>
</dbReference>
<comment type="similarity">
    <text evidence="1">Belongs to the LysR transcriptional regulatory family.</text>
</comment>
<dbReference type="EMBL" id="QGDO01000004">
    <property type="protein sequence ID" value="PWJ40898.1"/>
    <property type="molecule type" value="Genomic_DNA"/>
</dbReference>
<protein>
    <submittedName>
        <fullName evidence="6">DNA-binding transcriptional LysR family regulator</fullName>
    </submittedName>
</protein>
<evidence type="ECO:0000256" key="4">
    <source>
        <dbReference type="ARBA" id="ARBA00023163"/>
    </source>
</evidence>
<evidence type="ECO:0000256" key="1">
    <source>
        <dbReference type="ARBA" id="ARBA00009437"/>
    </source>
</evidence>
<evidence type="ECO:0000259" key="5">
    <source>
        <dbReference type="PROSITE" id="PS50931"/>
    </source>
</evidence>
<evidence type="ECO:0000256" key="2">
    <source>
        <dbReference type="ARBA" id="ARBA00023015"/>
    </source>
</evidence>
<dbReference type="InterPro" id="IPR036388">
    <property type="entry name" value="WH-like_DNA-bd_sf"/>
</dbReference>
<gene>
    <name evidence="6" type="ORF">BC781_104158</name>
</gene>
<dbReference type="InterPro" id="IPR000847">
    <property type="entry name" value="LysR_HTH_N"/>
</dbReference>
<dbReference type="RefSeq" id="WP_109619741.1">
    <property type="nucleotide sequence ID" value="NZ_QGDO01000004.1"/>
</dbReference>
<dbReference type="PROSITE" id="PS50931">
    <property type="entry name" value="HTH_LYSR"/>
    <property type="match status" value="1"/>
</dbReference>
<dbReference type="PANTHER" id="PTHR30126:SF40">
    <property type="entry name" value="HTH-TYPE TRANSCRIPTIONAL REGULATOR GLTR"/>
    <property type="match status" value="1"/>
</dbReference>
<comment type="caution">
    <text evidence="6">The sequence shown here is derived from an EMBL/GenBank/DDBJ whole genome shotgun (WGS) entry which is preliminary data.</text>
</comment>
<keyword evidence="2" id="KW-0805">Transcription regulation</keyword>
<dbReference type="PRINTS" id="PR00039">
    <property type="entry name" value="HTHLYSR"/>
</dbReference>
<keyword evidence="4" id="KW-0804">Transcription</keyword>
<dbReference type="Proteomes" id="UP000245535">
    <property type="component" value="Unassembled WGS sequence"/>
</dbReference>
<dbReference type="Gene3D" id="3.40.190.10">
    <property type="entry name" value="Periplasmic binding protein-like II"/>
    <property type="match status" value="2"/>
</dbReference>
<evidence type="ECO:0000313" key="7">
    <source>
        <dbReference type="Proteomes" id="UP000245535"/>
    </source>
</evidence>
<accession>A0A315Z8A9</accession>
<keyword evidence="3 6" id="KW-0238">DNA-binding</keyword>
<evidence type="ECO:0000313" key="6">
    <source>
        <dbReference type="EMBL" id="PWJ40898.1"/>
    </source>
</evidence>
<organism evidence="6 7">
    <name type="scientific">Sediminitomix flava</name>
    <dbReference type="NCBI Taxonomy" id="379075"/>
    <lineage>
        <taxon>Bacteria</taxon>
        <taxon>Pseudomonadati</taxon>
        <taxon>Bacteroidota</taxon>
        <taxon>Cytophagia</taxon>
        <taxon>Cytophagales</taxon>
        <taxon>Flammeovirgaceae</taxon>
        <taxon>Sediminitomix</taxon>
    </lineage>
</organism>
<sequence>MVNLEWYRTFKAIYEKGTLTAAAEALFISQPGVSLHLSSLESYVGYKLFDRSSRKLVPTERGKLLYNSVIDPILKLEEVESMFQRSTEKDTPTISLGMCFETFQFSLEKYLHTFPFNLILQFGGYQDLVSKLEKGVVDLIVTPHLQETKGIIHEPFSKETILLVGSQGVEKAEFDEALKLGQKEVIKWLKEQKWYGVAGDNEHSSRFWQNNFGGAPDFRPNFIVPNINSIVRCLCMGKGLAIIPDFLCKHEIEKGEIQVIWEGKTPISNTLYFAYRKKTIYAKEIEMIQNILTKEMETGN</sequence>
<name>A0A315Z8A9_SEDFL</name>
<dbReference type="Pfam" id="PF00126">
    <property type="entry name" value="HTH_1"/>
    <property type="match status" value="1"/>
</dbReference>
<dbReference type="Gene3D" id="1.10.10.10">
    <property type="entry name" value="Winged helix-like DNA-binding domain superfamily/Winged helix DNA-binding domain"/>
    <property type="match status" value="1"/>
</dbReference>
<evidence type="ECO:0000256" key="3">
    <source>
        <dbReference type="ARBA" id="ARBA00023125"/>
    </source>
</evidence>
<reference evidence="6 7" key="1">
    <citation type="submission" date="2018-03" db="EMBL/GenBank/DDBJ databases">
        <title>Genomic Encyclopedia of Archaeal and Bacterial Type Strains, Phase II (KMG-II): from individual species to whole genera.</title>
        <authorList>
            <person name="Goeker M."/>
        </authorList>
    </citation>
    <scope>NUCLEOTIDE SEQUENCE [LARGE SCALE GENOMIC DNA]</scope>
    <source>
        <strain evidence="6 7">DSM 28229</strain>
    </source>
</reference>
<dbReference type="SUPFAM" id="SSF46785">
    <property type="entry name" value="Winged helix' DNA-binding domain"/>
    <property type="match status" value="1"/>
</dbReference>
<dbReference type="AlphaFoldDB" id="A0A315Z8A9"/>
<dbReference type="GO" id="GO:0003700">
    <property type="term" value="F:DNA-binding transcription factor activity"/>
    <property type="evidence" value="ECO:0007669"/>
    <property type="project" value="InterPro"/>
</dbReference>